<accession>A0AAE1G7R5</accession>
<organism evidence="1 2">
    <name type="scientific">Petrolisthes cinctipes</name>
    <name type="common">Flat porcelain crab</name>
    <dbReference type="NCBI Taxonomy" id="88211"/>
    <lineage>
        <taxon>Eukaryota</taxon>
        <taxon>Metazoa</taxon>
        <taxon>Ecdysozoa</taxon>
        <taxon>Arthropoda</taxon>
        <taxon>Crustacea</taxon>
        <taxon>Multicrustacea</taxon>
        <taxon>Malacostraca</taxon>
        <taxon>Eumalacostraca</taxon>
        <taxon>Eucarida</taxon>
        <taxon>Decapoda</taxon>
        <taxon>Pleocyemata</taxon>
        <taxon>Anomura</taxon>
        <taxon>Galatheoidea</taxon>
        <taxon>Porcellanidae</taxon>
        <taxon>Petrolisthes</taxon>
    </lineage>
</organism>
<sequence length="124" mass="14125">MLYTRLITSYTCTIDDTTCSSLRINEATLLTYPTRHLRAMLSTHYRRHHVFTPMHQRSNAPNPRHATPTCYATNAPSMHLKLRLQQSPTPRAQLYAPYYNASPTPHCISTLCYEISDAVSLTNA</sequence>
<keyword evidence="2" id="KW-1185">Reference proteome</keyword>
<proteinExistence type="predicted"/>
<evidence type="ECO:0000313" key="2">
    <source>
        <dbReference type="Proteomes" id="UP001286313"/>
    </source>
</evidence>
<dbReference type="AlphaFoldDB" id="A0AAE1G7R5"/>
<reference evidence="1" key="1">
    <citation type="submission" date="2023-10" db="EMBL/GenBank/DDBJ databases">
        <title>Genome assemblies of two species of porcelain crab, Petrolisthes cinctipes and Petrolisthes manimaculis (Anomura: Porcellanidae).</title>
        <authorList>
            <person name="Angst P."/>
        </authorList>
    </citation>
    <scope>NUCLEOTIDE SEQUENCE</scope>
    <source>
        <strain evidence="1">PB745_01</strain>
        <tissue evidence="1">Gill</tissue>
    </source>
</reference>
<evidence type="ECO:0000313" key="1">
    <source>
        <dbReference type="EMBL" id="KAK3888074.1"/>
    </source>
</evidence>
<comment type="caution">
    <text evidence="1">The sequence shown here is derived from an EMBL/GenBank/DDBJ whole genome shotgun (WGS) entry which is preliminary data.</text>
</comment>
<dbReference type="EMBL" id="JAWQEG010000588">
    <property type="protein sequence ID" value="KAK3888074.1"/>
    <property type="molecule type" value="Genomic_DNA"/>
</dbReference>
<protein>
    <submittedName>
        <fullName evidence="1">Uncharacterized protein</fullName>
    </submittedName>
</protein>
<dbReference type="Proteomes" id="UP001286313">
    <property type="component" value="Unassembled WGS sequence"/>
</dbReference>
<gene>
    <name evidence="1" type="ORF">Pcinc_007864</name>
</gene>
<name>A0AAE1G7R5_PETCI</name>